<evidence type="ECO:0000313" key="1">
    <source>
        <dbReference type="EMBL" id="VEL20184.1"/>
    </source>
</evidence>
<name>A0A3S5FDP7_9PLAT</name>
<dbReference type="EMBL" id="CAAALY010045202">
    <property type="protein sequence ID" value="VEL20184.1"/>
    <property type="molecule type" value="Genomic_DNA"/>
</dbReference>
<protein>
    <submittedName>
        <fullName evidence="1">Uncharacterized protein</fullName>
    </submittedName>
</protein>
<reference evidence="1" key="1">
    <citation type="submission" date="2018-11" db="EMBL/GenBank/DDBJ databases">
        <authorList>
            <consortium name="Pathogen Informatics"/>
        </authorList>
    </citation>
    <scope>NUCLEOTIDE SEQUENCE</scope>
</reference>
<comment type="caution">
    <text evidence="1">The sequence shown here is derived from an EMBL/GenBank/DDBJ whole genome shotgun (WGS) entry which is preliminary data.</text>
</comment>
<sequence>MLIFVFLTLNLDECDSEILLTLISRSDINSELWSIGWYHVPPHGPKGYWKSAQRDLDEDDYRYGKSSIWLAPEESHTADLPTLRKGRRLCIRQLDCPTLEQLSEESAWMRETFNTKAAKKQRNWLIEEDEANIEARITQSGEKARANLAYARLHAANKWNSHLLLSDQVGISRDINRDVYKLNDARKKTSNETKWPEDVTGIWQCWVEGYSSGQLAIDSYKADEQLAIYPRIRRTRWLVTEIRINAGYEKPEAEYFDTDTTVLVIILICVPSLLLQTSLLICLPIIASEKWAHLLPIRAPTYSKKLDCFIGDTNRPDSLDEHNVLRLRLAEKGFYE</sequence>
<organism evidence="1 2">
    <name type="scientific">Protopolystoma xenopodis</name>
    <dbReference type="NCBI Taxonomy" id="117903"/>
    <lineage>
        <taxon>Eukaryota</taxon>
        <taxon>Metazoa</taxon>
        <taxon>Spiralia</taxon>
        <taxon>Lophotrochozoa</taxon>
        <taxon>Platyhelminthes</taxon>
        <taxon>Monogenea</taxon>
        <taxon>Polyopisthocotylea</taxon>
        <taxon>Polystomatidea</taxon>
        <taxon>Polystomatidae</taxon>
        <taxon>Protopolystoma</taxon>
    </lineage>
</organism>
<dbReference type="AlphaFoldDB" id="A0A3S5FDP7"/>
<gene>
    <name evidence="1" type="ORF">PXEA_LOCUS13624</name>
</gene>
<feature type="non-terminal residue" evidence="1">
    <location>
        <position position="336"/>
    </location>
</feature>
<evidence type="ECO:0000313" key="2">
    <source>
        <dbReference type="Proteomes" id="UP000784294"/>
    </source>
</evidence>
<proteinExistence type="predicted"/>
<keyword evidence="2" id="KW-1185">Reference proteome</keyword>
<dbReference type="Proteomes" id="UP000784294">
    <property type="component" value="Unassembled WGS sequence"/>
</dbReference>
<accession>A0A3S5FDP7</accession>